<gene>
    <name evidence="2" type="ORF">EQU50_06880</name>
</gene>
<dbReference type="EMBL" id="SCFB01000011">
    <property type="protein sequence ID" value="RZI45464.1"/>
    <property type="molecule type" value="Genomic_DNA"/>
</dbReference>
<comment type="caution">
    <text evidence="2">The sequence shown here is derived from an EMBL/GenBank/DDBJ whole genome shotgun (WGS) entry which is preliminary data.</text>
</comment>
<organism evidence="2 3">
    <name type="scientific">Candidatus Finniella inopinata</name>
    <dbReference type="NCBI Taxonomy" id="1696036"/>
    <lineage>
        <taxon>Bacteria</taxon>
        <taxon>Pseudomonadati</taxon>
        <taxon>Pseudomonadota</taxon>
        <taxon>Alphaproteobacteria</taxon>
        <taxon>Holosporales</taxon>
        <taxon>Candidatus Paracaedibacteraceae</taxon>
        <taxon>Candidatus Finniella</taxon>
    </lineage>
</organism>
<evidence type="ECO:0000313" key="3">
    <source>
        <dbReference type="Proteomes" id="UP000293550"/>
    </source>
</evidence>
<dbReference type="Gene3D" id="1.10.246.40">
    <property type="entry name" value="Tn5 transposase, domain 1"/>
    <property type="match status" value="1"/>
</dbReference>
<dbReference type="InterPro" id="IPR047768">
    <property type="entry name" value="Tn5p-like"/>
</dbReference>
<keyword evidence="3" id="KW-1185">Reference proteome</keyword>
<dbReference type="Pfam" id="PF14706">
    <property type="entry name" value="Tnp_DNA_bind"/>
    <property type="match status" value="1"/>
</dbReference>
<accession>A0A4Q7DHR1</accession>
<dbReference type="OrthoDB" id="29815at2"/>
<evidence type="ECO:0000259" key="1">
    <source>
        <dbReference type="Pfam" id="PF14706"/>
    </source>
</evidence>
<dbReference type="SUPFAM" id="SSF53098">
    <property type="entry name" value="Ribonuclease H-like"/>
    <property type="match status" value="1"/>
</dbReference>
<feature type="domain" description="Transposase Tn5-like N-terminal" evidence="1">
    <location>
        <begin position="13"/>
        <end position="71"/>
    </location>
</feature>
<dbReference type="Proteomes" id="UP000293550">
    <property type="component" value="Unassembled WGS sequence"/>
</dbReference>
<sequence>MTTTHKKLIHSERSWALDEFGEVDCGDIRLTKRLVKIADDFVKSPESSINQASGSWAEAKAAYRFLQNDNVKESEILASHVKKTRERTKNYQTILSIQDTSYMSYKNHKKTTGLGVIASRVRSEKTNFKTPGLVMHTAFAVTTDGLPIGLLDQKIHSRPPLPAEIIAKKKRSHGRAVSIEDKESIRWLGRVIN</sequence>
<dbReference type="InterPro" id="IPR012337">
    <property type="entry name" value="RNaseH-like_sf"/>
</dbReference>
<dbReference type="AlphaFoldDB" id="A0A4Q7DHR1"/>
<protein>
    <submittedName>
        <fullName evidence="2">Transposase</fullName>
    </submittedName>
</protein>
<reference evidence="2 3" key="1">
    <citation type="submission" date="2018-10" db="EMBL/GenBank/DDBJ databases">
        <title>An updated phylogeny of the Alphaproteobacteria reveals that the parasitic Rickettsiales and Holosporales have independent origins.</title>
        <authorList>
            <person name="Munoz-Gomez S.A."/>
            <person name="Hess S."/>
            <person name="Burger G."/>
            <person name="Lang B.F."/>
            <person name="Susko E."/>
            <person name="Slamovits C.H."/>
            <person name="Roger A.J."/>
        </authorList>
    </citation>
    <scope>NUCLEOTIDE SEQUENCE [LARGE SCALE GENOMIC DNA]</scope>
    <source>
        <strain evidence="2">HOLO01</strain>
    </source>
</reference>
<evidence type="ECO:0000313" key="2">
    <source>
        <dbReference type="EMBL" id="RZI45464.1"/>
    </source>
</evidence>
<name>A0A4Q7DHR1_9PROT</name>
<dbReference type="InterPro" id="IPR038215">
    <property type="entry name" value="TN5-like_N_sf"/>
</dbReference>
<dbReference type="Gene3D" id="3.90.350.10">
    <property type="entry name" value="Transposase Inhibitor Protein From Tn5, Chain A, domain 1"/>
    <property type="match status" value="1"/>
</dbReference>
<dbReference type="PANTHER" id="PTHR37319">
    <property type="entry name" value="TRANSPOSASE"/>
    <property type="match status" value="1"/>
</dbReference>
<proteinExistence type="predicted"/>
<dbReference type="PANTHER" id="PTHR37319:SF1">
    <property type="entry name" value="TRANSPOSASE TN5 DIMERISATION DOMAIN-CONTAINING PROTEIN"/>
    <property type="match status" value="1"/>
</dbReference>
<dbReference type="InterPro" id="IPR014735">
    <property type="entry name" value="Transposase_Tn5-like_N"/>
</dbReference>